<dbReference type="AlphaFoldDB" id="A0A6M1SQW2"/>
<gene>
    <name evidence="2" type="ORF">G3570_14175</name>
</gene>
<feature type="signal peptide" evidence="1">
    <location>
        <begin position="1"/>
        <end position="24"/>
    </location>
</feature>
<keyword evidence="1" id="KW-0732">Signal</keyword>
<dbReference type="Pfam" id="PF13557">
    <property type="entry name" value="Phenol_MetA_deg"/>
    <property type="match status" value="1"/>
</dbReference>
<evidence type="ECO:0000313" key="3">
    <source>
        <dbReference type="Proteomes" id="UP000473278"/>
    </source>
</evidence>
<dbReference type="InterPro" id="IPR025737">
    <property type="entry name" value="FApF"/>
</dbReference>
<evidence type="ECO:0000313" key="2">
    <source>
        <dbReference type="EMBL" id="NGP77791.1"/>
    </source>
</evidence>
<evidence type="ECO:0000256" key="1">
    <source>
        <dbReference type="SAM" id="SignalP"/>
    </source>
</evidence>
<accession>A0A6M1SQW2</accession>
<feature type="chain" id="PRO_5027006027" evidence="1">
    <location>
        <begin position="25"/>
        <end position="249"/>
    </location>
</feature>
<dbReference type="Proteomes" id="UP000473278">
    <property type="component" value="Unassembled WGS sequence"/>
</dbReference>
<proteinExistence type="predicted"/>
<dbReference type="EMBL" id="JAALLT010000004">
    <property type="protein sequence ID" value="NGP77791.1"/>
    <property type="molecule type" value="Genomic_DNA"/>
</dbReference>
<organism evidence="2 3">
    <name type="scientific">Halalkalibaculum roseum</name>
    <dbReference type="NCBI Taxonomy" id="2709311"/>
    <lineage>
        <taxon>Bacteria</taxon>
        <taxon>Pseudomonadati</taxon>
        <taxon>Balneolota</taxon>
        <taxon>Balneolia</taxon>
        <taxon>Balneolales</taxon>
        <taxon>Balneolaceae</taxon>
        <taxon>Halalkalibaculum</taxon>
    </lineage>
</organism>
<dbReference type="RefSeq" id="WP_165143486.1">
    <property type="nucleotide sequence ID" value="NZ_JAALLT010000004.1"/>
</dbReference>
<protein>
    <submittedName>
        <fullName evidence="2">Transporter</fullName>
    </submittedName>
</protein>
<reference evidence="2 3" key="1">
    <citation type="submission" date="2020-02" db="EMBL/GenBank/DDBJ databases">
        <title>Balneolaceae bacterium YR4-1, complete genome.</title>
        <authorList>
            <person name="Li Y."/>
            <person name="Wu S."/>
        </authorList>
    </citation>
    <scope>NUCLEOTIDE SEQUENCE [LARGE SCALE GENOMIC DNA]</scope>
    <source>
        <strain evidence="2 3">YR4-1</strain>
    </source>
</reference>
<comment type="caution">
    <text evidence="2">The sequence shown here is derived from an EMBL/GenBank/DDBJ whole genome shotgun (WGS) entry which is preliminary data.</text>
</comment>
<name>A0A6M1SQW2_9BACT</name>
<sequence length="249" mass="26847">MSTSRNMFCLLFLLIFAASAPLMAQDNISPDRPGIGDGSYIVEPKVTYLEIGVEYFTVNDLNQYSLGQLVFRNGLLSGVELRMLLNSFVVQSFPSTDFTGVPDPGVGLKFKLFDRPGSNLRLSGLTTLSIPVGSTDFTTDEWIPSAALLADYSLTDYAGISANLGYTFDVGPFPDVWKVTLTPGYALPGDSNIGIYGGYAGFYSEGVNEHYIEAGFTKHVKSFLQLDLNAGLDVESQGTFIGGGLALQL</sequence>
<keyword evidence="3" id="KW-1185">Reference proteome</keyword>